<keyword evidence="2" id="KW-1133">Transmembrane helix</keyword>
<organism evidence="4 5">
    <name type="scientific">Muribacter muris</name>
    <dbReference type="NCBI Taxonomy" id="67855"/>
    <lineage>
        <taxon>Bacteria</taxon>
        <taxon>Pseudomonadati</taxon>
        <taxon>Pseudomonadota</taxon>
        <taxon>Gammaproteobacteria</taxon>
        <taxon>Pasteurellales</taxon>
        <taxon>Pasteurellaceae</taxon>
        <taxon>Muribacter</taxon>
    </lineage>
</organism>
<evidence type="ECO:0000256" key="1">
    <source>
        <dbReference type="SAM" id="MobiDB-lite"/>
    </source>
</evidence>
<evidence type="ECO:0000313" key="5">
    <source>
        <dbReference type="Proteomes" id="UP000297396"/>
    </source>
</evidence>
<feature type="domain" description="TraG N-terminal Proteobacteria" evidence="3">
    <location>
        <begin position="18"/>
        <end position="160"/>
    </location>
</feature>
<dbReference type="RefSeq" id="WP_135058608.1">
    <property type="nucleotide sequence ID" value="NZ_JADGLC010000036.1"/>
</dbReference>
<feature type="transmembrane region" description="Helical" evidence="2">
    <location>
        <begin position="31"/>
        <end position="50"/>
    </location>
</feature>
<dbReference type="InterPro" id="IPR012931">
    <property type="entry name" value="TraG_N_Proteobacteria"/>
</dbReference>
<evidence type="ECO:0000313" key="4">
    <source>
        <dbReference type="EMBL" id="TFV07815.1"/>
    </source>
</evidence>
<dbReference type="Pfam" id="PF07916">
    <property type="entry name" value="TraG_N"/>
    <property type="match status" value="1"/>
</dbReference>
<feature type="transmembrane region" description="Helical" evidence="2">
    <location>
        <begin position="119"/>
        <end position="142"/>
    </location>
</feature>
<feature type="compositionally biased region" description="Polar residues" evidence="1">
    <location>
        <begin position="162"/>
        <end position="180"/>
    </location>
</feature>
<keyword evidence="2" id="KW-0472">Membrane</keyword>
<dbReference type="AlphaFoldDB" id="A0A4Y9JTJ3"/>
<accession>A0A4Y9JTJ3</accession>
<evidence type="ECO:0000256" key="2">
    <source>
        <dbReference type="SAM" id="Phobius"/>
    </source>
</evidence>
<reference evidence="4 5" key="1">
    <citation type="submission" date="2019-03" db="EMBL/GenBank/DDBJ databases">
        <title>Diversity of the mouse oral microbiome.</title>
        <authorList>
            <person name="Joseph S."/>
            <person name="Aduse-Opoku J."/>
            <person name="Curtis M."/>
            <person name="Wade W."/>
            <person name="Hashim A."/>
        </authorList>
    </citation>
    <scope>NUCLEOTIDE SEQUENCE [LARGE SCALE GENOMIC DNA]</scope>
    <source>
        <strain evidence="4 5">WT12</strain>
    </source>
</reference>
<dbReference type="EMBL" id="SPPA01000036">
    <property type="protein sequence ID" value="TFV07815.1"/>
    <property type="molecule type" value="Genomic_DNA"/>
</dbReference>
<name>A0A4Y9JTJ3_9PAST</name>
<proteinExistence type="predicted"/>
<dbReference type="Proteomes" id="UP000297396">
    <property type="component" value="Unassembled WGS sequence"/>
</dbReference>
<evidence type="ECO:0000259" key="3">
    <source>
        <dbReference type="Pfam" id="PF07916"/>
    </source>
</evidence>
<protein>
    <recommendedName>
        <fullName evidence="3">TraG N-terminal Proteobacteria domain-containing protein</fullName>
    </recommendedName>
</protein>
<keyword evidence="2" id="KW-0812">Transmembrane</keyword>
<feature type="region of interest" description="Disordered" evidence="1">
    <location>
        <begin position="162"/>
        <end position="187"/>
    </location>
</feature>
<sequence length="187" mass="20505">MSSKEIAGVGGTVGNAITAPAFDSVKQSLPYVQSLILFAISISMPIIIVFSGYSVKAMMTMTFGWFAVFFLSFWWEIAFWLDMSLYETLFGFVSDKSQLVKIDNLGEFLTETGGATQEYLLNILTNVMYLLLPGLWVTFLGWTGIKAGLGLDNAVNSGGRTVQSNTNDGINTSKSEISKMNKSKMNK</sequence>
<comment type="caution">
    <text evidence="4">The sequence shown here is derived from an EMBL/GenBank/DDBJ whole genome shotgun (WGS) entry which is preliminary data.</text>
</comment>
<gene>
    <name evidence="4" type="ORF">E4T80_11800</name>
</gene>
<dbReference type="OrthoDB" id="5645662at2"/>
<feature type="transmembrane region" description="Helical" evidence="2">
    <location>
        <begin position="62"/>
        <end position="81"/>
    </location>
</feature>